<keyword evidence="5 7" id="KW-0560">Oxidoreductase</keyword>
<dbReference type="SUPFAM" id="SSF50129">
    <property type="entry name" value="GroES-like"/>
    <property type="match status" value="1"/>
</dbReference>
<dbReference type="EMBL" id="SJPP01000003">
    <property type="protein sequence ID" value="TWU06969.1"/>
    <property type="molecule type" value="Genomic_DNA"/>
</dbReference>
<dbReference type="GO" id="GO:0000166">
    <property type="term" value="F:nucleotide binding"/>
    <property type="evidence" value="ECO:0007669"/>
    <property type="project" value="InterPro"/>
</dbReference>
<dbReference type="SUPFAM" id="SSF55347">
    <property type="entry name" value="Glyceraldehyde-3-phosphate dehydrogenase-like, C-terminal domain"/>
    <property type="match status" value="1"/>
</dbReference>
<dbReference type="Gene3D" id="3.90.180.10">
    <property type="entry name" value="Medium-chain alcohol dehydrogenases, catalytic domain"/>
    <property type="match status" value="2"/>
</dbReference>
<dbReference type="SMART" id="SM00829">
    <property type="entry name" value="PKS_ER"/>
    <property type="match status" value="1"/>
</dbReference>
<dbReference type="Pfam" id="PF00107">
    <property type="entry name" value="ADH_zinc_N"/>
    <property type="match status" value="1"/>
</dbReference>
<evidence type="ECO:0000256" key="1">
    <source>
        <dbReference type="ARBA" id="ARBA00001947"/>
    </source>
</evidence>
<dbReference type="Pfam" id="PF08240">
    <property type="entry name" value="ADH_N"/>
    <property type="match status" value="1"/>
</dbReference>
<dbReference type="RefSeq" id="WP_146373801.1">
    <property type="nucleotide sequence ID" value="NZ_SJPP01000003.1"/>
</dbReference>
<comment type="caution">
    <text evidence="7">The sequence shown here is derived from an EMBL/GenBank/DDBJ whole genome shotgun (WGS) entry which is preliminary data.</text>
</comment>
<keyword evidence="3" id="KW-0479">Metal-binding</keyword>
<dbReference type="InterPro" id="IPR020843">
    <property type="entry name" value="ER"/>
</dbReference>
<evidence type="ECO:0000256" key="5">
    <source>
        <dbReference type="ARBA" id="ARBA00023002"/>
    </source>
</evidence>
<dbReference type="Gene3D" id="3.40.50.720">
    <property type="entry name" value="NAD(P)-binding Rossmann-like Domain"/>
    <property type="match status" value="2"/>
</dbReference>
<feature type="domain" description="Enoyl reductase (ER)" evidence="6">
    <location>
        <begin position="11"/>
        <end position="354"/>
    </location>
</feature>
<dbReference type="GO" id="GO:0046872">
    <property type="term" value="F:metal ion binding"/>
    <property type="evidence" value="ECO:0007669"/>
    <property type="project" value="UniProtKB-KW"/>
</dbReference>
<evidence type="ECO:0000256" key="2">
    <source>
        <dbReference type="ARBA" id="ARBA00008072"/>
    </source>
</evidence>
<dbReference type="Pfam" id="PF22725">
    <property type="entry name" value="GFO_IDH_MocA_C3"/>
    <property type="match status" value="1"/>
</dbReference>
<dbReference type="Pfam" id="PF01408">
    <property type="entry name" value="GFO_IDH_MocA"/>
    <property type="match status" value="1"/>
</dbReference>
<dbReference type="InterPro" id="IPR000683">
    <property type="entry name" value="Gfo/Idh/MocA-like_OxRdtase_N"/>
</dbReference>
<dbReference type="InterPro" id="IPR055170">
    <property type="entry name" value="GFO_IDH_MocA-like_dom"/>
</dbReference>
<dbReference type="PANTHER" id="PTHR43350">
    <property type="entry name" value="NAD-DEPENDENT ALCOHOL DEHYDROGENASE"/>
    <property type="match status" value="1"/>
</dbReference>
<keyword evidence="4" id="KW-0862">Zinc</keyword>
<protein>
    <submittedName>
        <fullName evidence="7">Inositol 2-dehydrogenase/D-chiro-inositol 3-dehydrogenase</fullName>
        <ecNumber evidence="7">1.1.1.18</ecNumber>
    </submittedName>
</protein>
<sequence>MQQLLQNINKGQLTVTEVPAPVARRGEVLIANACSLVSAGTERAAIGLGKKSLLGKARARPDHVRRVLEKVCNEGFSSTVRQVRAKLDEPMSMGYSSAGVVIACGEGVQAFRPGDRVASNGPHAEIVSVPENLCARIVGETGFDHASFAVLGAIALQGVRLSRLVLGETAFVVGLGLVGQLTVALLRAAGCRVIGTDPEASKCELAKQMGCEIALPNVSGEDVEAATGGLGADAVLITASTASNGPVNLAAAAVRQKGRVVAVGAVGLELDRRPFYFKEAEFVVSCSYGPGRYDPDYEDRNRDYPAAYVRWTEQRNMQAVLDLMGNGRLDVSSLISHRFPIERAGDAYDLIESGAEPYVGILLEYPQHKNSEPRRRVELRSPSRNGKLPIGVLGAGNFARTVLLPALQKCKQLEPAVLCSAGGVSAQSAGKRFCFATATTDAEAIFEDERLKAVLCITPHDQHAEQVIRAIRSNKHVFVEKPLCLTEQDLLDIEETLADTVDAPPIVAVGFNRRFAPAVTQIKEFFTHVDAPLTVSVRFNAGPLPADHWSQDEETAGGRIIGEACHAIDLATFLTGSPPVRVFAEAIGGPTAPQVRDDQCFITLRHANGSISNVAYLSGGDRSFPKERVEVFGSGQIAVLDDFRSVTTCKGGRTRRQKFSGQDKGHVAQIQAFAAAISGTATPPIPWEDIRAVSLASILAVQSLREGVPFDVI</sequence>
<name>A0A5C6B6L0_9PLAN</name>
<comment type="similarity">
    <text evidence="2">Belongs to the zinc-containing alcohol dehydrogenase family.</text>
</comment>
<dbReference type="InterPro" id="IPR036291">
    <property type="entry name" value="NAD(P)-bd_dom_sf"/>
</dbReference>
<reference evidence="7 8" key="1">
    <citation type="submission" date="2019-02" db="EMBL/GenBank/DDBJ databases">
        <title>Deep-cultivation of Planctomycetes and their phenomic and genomic characterization uncovers novel biology.</title>
        <authorList>
            <person name="Wiegand S."/>
            <person name="Jogler M."/>
            <person name="Boedeker C."/>
            <person name="Pinto D."/>
            <person name="Vollmers J."/>
            <person name="Rivas-Marin E."/>
            <person name="Kohn T."/>
            <person name="Peeters S.H."/>
            <person name="Heuer A."/>
            <person name="Rast P."/>
            <person name="Oberbeckmann S."/>
            <person name="Bunk B."/>
            <person name="Jeske O."/>
            <person name="Meyerdierks A."/>
            <person name="Storesund J.E."/>
            <person name="Kallscheuer N."/>
            <person name="Luecker S."/>
            <person name="Lage O.M."/>
            <person name="Pohl T."/>
            <person name="Merkel B.J."/>
            <person name="Hornburger P."/>
            <person name="Mueller R.-W."/>
            <person name="Bruemmer F."/>
            <person name="Labrenz M."/>
            <person name="Spormann A.M."/>
            <person name="Op Den Camp H."/>
            <person name="Overmann J."/>
            <person name="Amann R."/>
            <person name="Jetten M.S.M."/>
            <person name="Mascher T."/>
            <person name="Medema M.H."/>
            <person name="Devos D.P."/>
            <person name="Kaster A.-K."/>
            <person name="Ovreas L."/>
            <person name="Rohde M."/>
            <person name="Galperin M.Y."/>
            <person name="Jogler C."/>
        </authorList>
    </citation>
    <scope>NUCLEOTIDE SEQUENCE [LARGE SCALE GENOMIC DNA]</scope>
    <source>
        <strain evidence="7 8">CA54</strain>
    </source>
</reference>
<dbReference type="PANTHER" id="PTHR43350:SF19">
    <property type="entry name" value="D-GULOSIDE 3-DEHYDROGENASE"/>
    <property type="match status" value="1"/>
</dbReference>
<gene>
    <name evidence="7" type="primary">iolG_10</name>
    <name evidence="7" type="ORF">CA54_53730</name>
</gene>
<dbReference type="AlphaFoldDB" id="A0A5C6B6L0"/>
<dbReference type="InterPro" id="IPR013154">
    <property type="entry name" value="ADH-like_N"/>
</dbReference>
<dbReference type="GO" id="GO:0050112">
    <property type="term" value="F:inositol 2-dehydrogenase (NAD+) activity"/>
    <property type="evidence" value="ECO:0007669"/>
    <property type="project" value="UniProtKB-EC"/>
</dbReference>
<evidence type="ECO:0000313" key="8">
    <source>
        <dbReference type="Proteomes" id="UP000320735"/>
    </source>
</evidence>
<dbReference type="OrthoDB" id="9815825at2"/>
<dbReference type="EC" id="1.1.1.18" evidence="7"/>
<evidence type="ECO:0000256" key="4">
    <source>
        <dbReference type="ARBA" id="ARBA00022833"/>
    </source>
</evidence>
<dbReference type="CDD" id="cd08255">
    <property type="entry name" value="2-desacetyl-2-hydroxyethyl_bacteriochlorophyllide_like"/>
    <property type="match status" value="1"/>
</dbReference>
<dbReference type="Gene3D" id="3.30.360.10">
    <property type="entry name" value="Dihydrodipicolinate Reductase, domain 2"/>
    <property type="match status" value="1"/>
</dbReference>
<evidence type="ECO:0000259" key="6">
    <source>
        <dbReference type="SMART" id="SM00829"/>
    </source>
</evidence>
<organism evidence="7 8">
    <name type="scientific">Symmachiella macrocystis</name>
    <dbReference type="NCBI Taxonomy" id="2527985"/>
    <lineage>
        <taxon>Bacteria</taxon>
        <taxon>Pseudomonadati</taxon>
        <taxon>Planctomycetota</taxon>
        <taxon>Planctomycetia</taxon>
        <taxon>Planctomycetales</taxon>
        <taxon>Planctomycetaceae</taxon>
        <taxon>Symmachiella</taxon>
    </lineage>
</organism>
<proteinExistence type="inferred from homology"/>
<dbReference type="InterPro" id="IPR011032">
    <property type="entry name" value="GroES-like_sf"/>
</dbReference>
<evidence type="ECO:0000256" key="3">
    <source>
        <dbReference type="ARBA" id="ARBA00022723"/>
    </source>
</evidence>
<comment type="cofactor">
    <cofactor evidence="1">
        <name>Zn(2+)</name>
        <dbReference type="ChEBI" id="CHEBI:29105"/>
    </cofactor>
</comment>
<evidence type="ECO:0000313" key="7">
    <source>
        <dbReference type="EMBL" id="TWU06969.1"/>
    </source>
</evidence>
<dbReference type="Proteomes" id="UP000320735">
    <property type="component" value="Unassembled WGS sequence"/>
</dbReference>
<keyword evidence="8" id="KW-1185">Reference proteome</keyword>
<accession>A0A5C6B6L0</accession>
<dbReference type="InterPro" id="IPR013149">
    <property type="entry name" value="ADH-like_C"/>
</dbReference>
<dbReference type="SUPFAM" id="SSF51735">
    <property type="entry name" value="NAD(P)-binding Rossmann-fold domains"/>
    <property type="match status" value="2"/>
</dbReference>